<name>A0A1G2P408_9BACT</name>
<keyword evidence="1" id="KW-1133">Transmembrane helix</keyword>
<comment type="caution">
    <text evidence="2">The sequence shown here is derived from an EMBL/GenBank/DDBJ whole genome shotgun (WGS) entry which is preliminary data.</text>
</comment>
<gene>
    <name evidence="2" type="ORF">A3G03_00980</name>
</gene>
<dbReference type="Proteomes" id="UP000176355">
    <property type="component" value="Unassembled WGS sequence"/>
</dbReference>
<dbReference type="EMBL" id="MHSL01000033">
    <property type="protein sequence ID" value="OHA43078.1"/>
    <property type="molecule type" value="Genomic_DNA"/>
</dbReference>
<reference evidence="2 3" key="1">
    <citation type="journal article" date="2016" name="Nat. Commun.">
        <title>Thousands of microbial genomes shed light on interconnected biogeochemical processes in an aquifer system.</title>
        <authorList>
            <person name="Anantharaman K."/>
            <person name="Brown C.T."/>
            <person name="Hug L.A."/>
            <person name="Sharon I."/>
            <person name="Castelle C.J."/>
            <person name="Probst A.J."/>
            <person name="Thomas B.C."/>
            <person name="Singh A."/>
            <person name="Wilkins M.J."/>
            <person name="Karaoz U."/>
            <person name="Brodie E.L."/>
            <person name="Williams K.H."/>
            <person name="Hubbard S.S."/>
            <person name="Banfield J.F."/>
        </authorList>
    </citation>
    <scope>NUCLEOTIDE SEQUENCE [LARGE SCALE GENOMIC DNA]</scope>
</reference>
<evidence type="ECO:0000256" key="1">
    <source>
        <dbReference type="SAM" id="Phobius"/>
    </source>
</evidence>
<evidence type="ECO:0000313" key="3">
    <source>
        <dbReference type="Proteomes" id="UP000176355"/>
    </source>
</evidence>
<feature type="transmembrane region" description="Helical" evidence="1">
    <location>
        <begin position="7"/>
        <end position="26"/>
    </location>
</feature>
<proteinExistence type="predicted"/>
<keyword evidence="1" id="KW-0472">Membrane</keyword>
<evidence type="ECO:0000313" key="2">
    <source>
        <dbReference type="EMBL" id="OHA43078.1"/>
    </source>
</evidence>
<sequence>MKNNKNKIFFISLAVSVIAGVVYYGYQEIKSFQVAGSGSESTTTGKHTIEIAPGVFAEIEGNALPTITRVPIESSLTVPNLDKPIKIPVATDTQSGQKLVNQAKELVVALKANPDSYENWLDLGIYRKMLNDYEGAEEIFVYLTKAAPEVAIAYINLGVLYTYYFHDNKKAEANFLKAVELAPRWLETYTRTVDFYVTVLNDKTKALKFLENSITKYPDMKSQLEPILKNL</sequence>
<dbReference type="SUPFAM" id="SSF48452">
    <property type="entry name" value="TPR-like"/>
    <property type="match status" value="1"/>
</dbReference>
<dbReference type="STRING" id="1802333.A3G03_00980"/>
<keyword evidence="1" id="KW-0812">Transmembrane</keyword>
<organism evidence="2 3">
    <name type="scientific">Candidatus Taylorbacteria bacterium RIFCSPLOWO2_12_FULL_44_15c</name>
    <dbReference type="NCBI Taxonomy" id="1802333"/>
    <lineage>
        <taxon>Bacteria</taxon>
        <taxon>Candidatus Tayloriibacteriota</taxon>
    </lineage>
</organism>
<dbReference type="InterPro" id="IPR011990">
    <property type="entry name" value="TPR-like_helical_dom_sf"/>
</dbReference>
<dbReference type="AlphaFoldDB" id="A0A1G2P408"/>
<accession>A0A1G2P408</accession>
<dbReference type="Gene3D" id="1.25.40.10">
    <property type="entry name" value="Tetratricopeptide repeat domain"/>
    <property type="match status" value="1"/>
</dbReference>
<protein>
    <submittedName>
        <fullName evidence="2">Uncharacterized protein</fullName>
    </submittedName>
</protein>